<gene>
    <name evidence="2" type="ORF">Aau02nite_20550</name>
</gene>
<reference evidence="2" key="1">
    <citation type="submission" date="2021-03" db="EMBL/GenBank/DDBJ databases">
        <title>Whole genome shotgun sequence of Actinoplanes auranticolor NBRC 12245.</title>
        <authorList>
            <person name="Komaki H."/>
            <person name="Tamura T."/>
        </authorList>
    </citation>
    <scope>NUCLEOTIDE SEQUENCE</scope>
    <source>
        <strain evidence="2">NBRC 12245</strain>
    </source>
</reference>
<comment type="caution">
    <text evidence="2">The sequence shown here is derived from an EMBL/GenBank/DDBJ whole genome shotgun (WGS) entry which is preliminary data.</text>
</comment>
<accession>A0A919S7F6</accession>
<evidence type="ECO:0000259" key="1">
    <source>
        <dbReference type="PROSITE" id="PS50943"/>
    </source>
</evidence>
<dbReference type="PROSITE" id="PS50943">
    <property type="entry name" value="HTH_CROC1"/>
    <property type="match status" value="1"/>
</dbReference>
<dbReference type="GO" id="GO:0003677">
    <property type="term" value="F:DNA binding"/>
    <property type="evidence" value="ECO:0007669"/>
    <property type="project" value="InterPro"/>
</dbReference>
<dbReference type="Pfam" id="PF13560">
    <property type="entry name" value="HTH_31"/>
    <property type="match status" value="1"/>
</dbReference>
<dbReference type="AlphaFoldDB" id="A0A919S7F6"/>
<dbReference type="InterPro" id="IPR011990">
    <property type="entry name" value="TPR-like_helical_dom_sf"/>
</dbReference>
<dbReference type="EMBL" id="BOQL01000018">
    <property type="protein sequence ID" value="GIM65900.1"/>
    <property type="molecule type" value="Genomic_DNA"/>
</dbReference>
<dbReference type="RefSeq" id="WP_212988109.1">
    <property type="nucleotide sequence ID" value="NZ_BAABEA010000009.1"/>
</dbReference>
<dbReference type="SMART" id="SM00530">
    <property type="entry name" value="HTH_XRE"/>
    <property type="match status" value="1"/>
</dbReference>
<dbReference type="InterPro" id="IPR001387">
    <property type="entry name" value="Cro/C1-type_HTH"/>
</dbReference>
<dbReference type="Gene3D" id="1.10.260.40">
    <property type="entry name" value="lambda repressor-like DNA-binding domains"/>
    <property type="match status" value="1"/>
</dbReference>
<keyword evidence="3" id="KW-1185">Reference proteome</keyword>
<dbReference type="Gene3D" id="1.25.40.10">
    <property type="entry name" value="Tetratricopeptide repeat domain"/>
    <property type="match status" value="1"/>
</dbReference>
<sequence>MAERAVLFGHQLRQRREAAGLSLSALARRVHYSKSHLSKVETSVKAPSLQLARRCDAELEAGGALVALLDRVSVAATADETAGGGEYWRMSMAPDGHGELVVVPARESWASGSTLTTAWSVPPRTDQFPHGEDLVSAFGAMFRAFRVLGQNVAPGALLPSLIAQAHTLRMAASVASTTERPPILLLAARFAEYTGWMSQESGDGRAAGWWTDRAADLAHEAGDRDLGPYALVRHALIALYRGDSITTVTAAQRAQRADCSARVRGLAAQREAQGRALGGDHAGAMRCLDRAADLLGDTGANEMIGSWTVRDPIALARGWCLNDLGRPAEAAEILHHEMTSIPRSAVRARARYGARLALAHAEAGQLDQACEAAGEVVRLLPTVDSATIRSDVLDLRRVLSRRQRHPASRKLIAELALVLALARPAGTR</sequence>
<dbReference type="Proteomes" id="UP000681340">
    <property type="component" value="Unassembled WGS sequence"/>
</dbReference>
<protein>
    <recommendedName>
        <fullName evidence="1">HTH cro/C1-type domain-containing protein</fullName>
    </recommendedName>
</protein>
<evidence type="ECO:0000313" key="2">
    <source>
        <dbReference type="EMBL" id="GIM65900.1"/>
    </source>
</evidence>
<dbReference type="SUPFAM" id="SSF47413">
    <property type="entry name" value="lambda repressor-like DNA-binding domains"/>
    <property type="match status" value="1"/>
</dbReference>
<dbReference type="CDD" id="cd00093">
    <property type="entry name" value="HTH_XRE"/>
    <property type="match status" value="1"/>
</dbReference>
<organism evidence="2 3">
    <name type="scientific">Actinoplanes auranticolor</name>
    <dbReference type="NCBI Taxonomy" id="47988"/>
    <lineage>
        <taxon>Bacteria</taxon>
        <taxon>Bacillati</taxon>
        <taxon>Actinomycetota</taxon>
        <taxon>Actinomycetes</taxon>
        <taxon>Micromonosporales</taxon>
        <taxon>Micromonosporaceae</taxon>
        <taxon>Actinoplanes</taxon>
    </lineage>
</organism>
<name>A0A919S7F6_9ACTN</name>
<proteinExistence type="predicted"/>
<evidence type="ECO:0000313" key="3">
    <source>
        <dbReference type="Proteomes" id="UP000681340"/>
    </source>
</evidence>
<feature type="domain" description="HTH cro/C1-type" evidence="1">
    <location>
        <begin position="12"/>
        <end position="54"/>
    </location>
</feature>
<dbReference type="SUPFAM" id="SSF48452">
    <property type="entry name" value="TPR-like"/>
    <property type="match status" value="1"/>
</dbReference>
<dbReference type="InterPro" id="IPR010982">
    <property type="entry name" value="Lambda_DNA-bd_dom_sf"/>
</dbReference>